<evidence type="ECO:0000313" key="2">
    <source>
        <dbReference type="EMBL" id="KAK4420221.1"/>
    </source>
</evidence>
<reference evidence="2" key="1">
    <citation type="submission" date="2020-06" db="EMBL/GenBank/DDBJ databases">
        <authorList>
            <person name="Li T."/>
            <person name="Hu X."/>
            <person name="Zhang T."/>
            <person name="Song X."/>
            <person name="Zhang H."/>
            <person name="Dai N."/>
            <person name="Sheng W."/>
            <person name="Hou X."/>
            <person name="Wei L."/>
        </authorList>
    </citation>
    <scope>NUCLEOTIDE SEQUENCE</scope>
    <source>
        <strain evidence="2">3651</strain>
        <tissue evidence="2">Leaf</tissue>
    </source>
</reference>
<dbReference type="Proteomes" id="UP001293254">
    <property type="component" value="Unassembled WGS sequence"/>
</dbReference>
<evidence type="ECO:0000256" key="1">
    <source>
        <dbReference type="SAM" id="MobiDB-lite"/>
    </source>
</evidence>
<protein>
    <submittedName>
        <fullName evidence="2">Pentatricopeptide repeat-containing protein</fullName>
    </submittedName>
</protein>
<feature type="region of interest" description="Disordered" evidence="1">
    <location>
        <begin position="33"/>
        <end position="59"/>
    </location>
</feature>
<proteinExistence type="predicted"/>
<evidence type="ECO:0000313" key="3">
    <source>
        <dbReference type="Proteomes" id="UP001293254"/>
    </source>
</evidence>
<accession>A0AAE1XY30</accession>
<organism evidence="2 3">
    <name type="scientific">Sesamum alatum</name>
    <dbReference type="NCBI Taxonomy" id="300844"/>
    <lineage>
        <taxon>Eukaryota</taxon>
        <taxon>Viridiplantae</taxon>
        <taxon>Streptophyta</taxon>
        <taxon>Embryophyta</taxon>
        <taxon>Tracheophyta</taxon>
        <taxon>Spermatophyta</taxon>
        <taxon>Magnoliopsida</taxon>
        <taxon>eudicotyledons</taxon>
        <taxon>Gunneridae</taxon>
        <taxon>Pentapetalae</taxon>
        <taxon>asterids</taxon>
        <taxon>lamiids</taxon>
        <taxon>Lamiales</taxon>
        <taxon>Pedaliaceae</taxon>
        <taxon>Sesamum</taxon>
    </lineage>
</organism>
<reference evidence="2" key="2">
    <citation type="journal article" date="2024" name="Plant">
        <title>Genomic evolution and insights into agronomic trait innovations of Sesamum species.</title>
        <authorList>
            <person name="Miao H."/>
            <person name="Wang L."/>
            <person name="Qu L."/>
            <person name="Liu H."/>
            <person name="Sun Y."/>
            <person name="Le M."/>
            <person name="Wang Q."/>
            <person name="Wei S."/>
            <person name="Zheng Y."/>
            <person name="Lin W."/>
            <person name="Duan Y."/>
            <person name="Cao H."/>
            <person name="Xiong S."/>
            <person name="Wang X."/>
            <person name="Wei L."/>
            <person name="Li C."/>
            <person name="Ma Q."/>
            <person name="Ju M."/>
            <person name="Zhao R."/>
            <person name="Li G."/>
            <person name="Mu C."/>
            <person name="Tian Q."/>
            <person name="Mei H."/>
            <person name="Zhang T."/>
            <person name="Gao T."/>
            <person name="Zhang H."/>
        </authorList>
    </citation>
    <scope>NUCLEOTIDE SEQUENCE</scope>
    <source>
        <strain evidence="2">3651</strain>
    </source>
</reference>
<dbReference type="EMBL" id="JACGWO010000009">
    <property type="protein sequence ID" value="KAK4420221.1"/>
    <property type="molecule type" value="Genomic_DNA"/>
</dbReference>
<sequence>MSNTLRIKLCSLSPAHLLRTIRRFSSIEDELGRPNYPPEPILNRPLRRQSYPSRSPRFPKSNRVVENENLNAFRGKTDVDFLERFKLGFDRKLESRTDSGDKSIQYKKVENLEPLLAPEDVDEIFKKMKGTGLIPNAVAMLDGLCKDGLNVDLFLFCLREQNPSLLVAF</sequence>
<keyword evidence="3" id="KW-1185">Reference proteome</keyword>
<gene>
    <name evidence="2" type="ORF">Salat_2435100</name>
</gene>
<name>A0AAE1XY30_9LAMI</name>
<comment type="caution">
    <text evidence="2">The sequence shown here is derived from an EMBL/GenBank/DDBJ whole genome shotgun (WGS) entry which is preliminary data.</text>
</comment>
<dbReference type="AlphaFoldDB" id="A0AAE1XY30"/>